<dbReference type="PANTHER" id="PTHR38764">
    <property type="entry name" value="ACYL CARRIER PROTEIN PHOSPHODIESTERASE"/>
    <property type="match status" value="1"/>
</dbReference>
<dbReference type="GO" id="GO:0008770">
    <property type="term" value="F:[acyl-carrier-protein] phosphodiesterase activity"/>
    <property type="evidence" value="ECO:0007669"/>
    <property type="project" value="InterPro"/>
</dbReference>
<keyword evidence="1" id="KW-0444">Lipid biosynthesis</keyword>
<evidence type="ECO:0000256" key="1">
    <source>
        <dbReference type="ARBA" id="ARBA00022516"/>
    </source>
</evidence>
<dbReference type="AlphaFoldDB" id="A0A5C6RKR5"/>
<keyword evidence="3" id="KW-0443">Lipid metabolism</keyword>
<reference evidence="4 5" key="1">
    <citation type="submission" date="2019-08" db="EMBL/GenBank/DDBJ databases">
        <title>Genome of Phaeodactylibacter luteus.</title>
        <authorList>
            <person name="Bowman J.P."/>
        </authorList>
    </citation>
    <scope>NUCLEOTIDE SEQUENCE [LARGE SCALE GENOMIC DNA]</scope>
    <source>
        <strain evidence="4 5">KCTC 42180</strain>
    </source>
</reference>
<dbReference type="InterPro" id="IPR007431">
    <property type="entry name" value="ACP_PD"/>
</dbReference>
<proteinExistence type="predicted"/>
<name>A0A5C6RKR5_9BACT</name>
<sequence length="192" mass="22157">MNFLAHFFLSGTDEPLMAGNFLGDYLNNQQVAALPDAVQEGVRLHRQIDSFTDQHPLVRKGVRRMYGRHSKYATVLIDIFYDYLLTVNWAGFAAEPLPDFAQRAYRALEKHLHLMPEPVRSYVPQMIADDWLQKYGTYDGIAYTLKRMGGRMSRPELMDGALDTLRQQLPELNQEFQVFFPQVMDFVGLPKP</sequence>
<evidence type="ECO:0000313" key="5">
    <source>
        <dbReference type="Proteomes" id="UP000321580"/>
    </source>
</evidence>
<comment type="caution">
    <text evidence="4">The sequence shown here is derived from an EMBL/GenBank/DDBJ whole genome shotgun (WGS) entry which is preliminary data.</text>
</comment>
<dbReference type="Proteomes" id="UP000321580">
    <property type="component" value="Unassembled WGS sequence"/>
</dbReference>
<organism evidence="4 5">
    <name type="scientific">Phaeodactylibacter luteus</name>
    <dbReference type="NCBI Taxonomy" id="1564516"/>
    <lineage>
        <taxon>Bacteria</taxon>
        <taxon>Pseudomonadati</taxon>
        <taxon>Bacteroidota</taxon>
        <taxon>Saprospiria</taxon>
        <taxon>Saprospirales</taxon>
        <taxon>Haliscomenobacteraceae</taxon>
        <taxon>Phaeodactylibacter</taxon>
    </lineage>
</organism>
<dbReference type="RefSeq" id="WP_147168417.1">
    <property type="nucleotide sequence ID" value="NZ_VOOR01000034.1"/>
</dbReference>
<evidence type="ECO:0000313" key="4">
    <source>
        <dbReference type="EMBL" id="TXB62200.1"/>
    </source>
</evidence>
<dbReference type="EMBL" id="VOOR01000034">
    <property type="protein sequence ID" value="TXB62200.1"/>
    <property type="molecule type" value="Genomic_DNA"/>
</dbReference>
<dbReference type="GO" id="GO:0006633">
    <property type="term" value="P:fatty acid biosynthetic process"/>
    <property type="evidence" value="ECO:0007669"/>
    <property type="project" value="InterPro"/>
</dbReference>
<keyword evidence="2" id="KW-0378">Hydrolase</keyword>
<dbReference type="PANTHER" id="PTHR38764:SF1">
    <property type="entry name" value="ACYL CARRIER PROTEIN PHOSPHODIESTERASE"/>
    <property type="match status" value="1"/>
</dbReference>
<protein>
    <submittedName>
        <fullName evidence="4">DUF479 domain-containing protein</fullName>
    </submittedName>
</protein>
<keyword evidence="5" id="KW-1185">Reference proteome</keyword>
<evidence type="ECO:0000256" key="2">
    <source>
        <dbReference type="ARBA" id="ARBA00022801"/>
    </source>
</evidence>
<dbReference type="Pfam" id="PF04336">
    <property type="entry name" value="ACP_PD"/>
    <property type="match status" value="1"/>
</dbReference>
<dbReference type="PIRSF" id="PIRSF011489">
    <property type="entry name" value="DUF479"/>
    <property type="match status" value="1"/>
</dbReference>
<accession>A0A5C6RKR5</accession>
<dbReference type="OrthoDB" id="8442777at2"/>
<evidence type="ECO:0000256" key="3">
    <source>
        <dbReference type="ARBA" id="ARBA00023098"/>
    </source>
</evidence>
<gene>
    <name evidence="4" type="ORF">FRY97_15220</name>
</gene>